<evidence type="ECO:0000256" key="1">
    <source>
        <dbReference type="SAM" id="Phobius"/>
    </source>
</evidence>
<accession>A0ABT7N5Q3</accession>
<reference evidence="2" key="1">
    <citation type="submission" date="2023-06" db="EMBL/GenBank/DDBJ databases">
        <authorList>
            <person name="Jiang Y."/>
            <person name="Liu Q."/>
        </authorList>
    </citation>
    <scope>NUCLEOTIDE SEQUENCE</scope>
    <source>
        <strain evidence="2">CGMCC 1.12089</strain>
    </source>
</reference>
<feature type="transmembrane region" description="Helical" evidence="1">
    <location>
        <begin position="12"/>
        <end position="30"/>
    </location>
</feature>
<keyword evidence="1" id="KW-0472">Membrane</keyword>
<dbReference type="Proteomes" id="UP001174908">
    <property type="component" value="Unassembled WGS sequence"/>
</dbReference>
<feature type="transmembrane region" description="Helical" evidence="1">
    <location>
        <begin position="154"/>
        <end position="172"/>
    </location>
</feature>
<comment type="caution">
    <text evidence="2">The sequence shown here is derived from an EMBL/GenBank/DDBJ whole genome shotgun (WGS) entry which is preliminary data.</text>
</comment>
<keyword evidence="1" id="KW-1133">Transmembrane helix</keyword>
<organism evidence="2 3">
    <name type="scientific">Variovorax dokdonensis</name>
    <dbReference type="NCBI Taxonomy" id="344883"/>
    <lineage>
        <taxon>Bacteria</taxon>
        <taxon>Pseudomonadati</taxon>
        <taxon>Pseudomonadota</taxon>
        <taxon>Betaproteobacteria</taxon>
        <taxon>Burkholderiales</taxon>
        <taxon>Comamonadaceae</taxon>
        <taxon>Variovorax</taxon>
    </lineage>
</organism>
<protein>
    <recommendedName>
        <fullName evidence="4">Sulfatase</fullName>
    </recommendedName>
</protein>
<evidence type="ECO:0000313" key="3">
    <source>
        <dbReference type="Proteomes" id="UP001174908"/>
    </source>
</evidence>
<dbReference type="EMBL" id="JASZYV010000001">
    <property type="protein sequence ID" value="MDM0043269.1"/>
    <property type="molecule type" value="Genomic_DNA"/>
</dbReference>
<evidence type="ECO:0000313" key="2">
    <source>
        <dbReference type="EMBL" id="MDM0043269.1"/>
    </source>
</evidence>
<keyword evidence="3" id="KW-1185">Reference proteome</keyword>
<sequence>MPAFASGRGWRLLAALLVLNGLLTMGNLWPTPWPRPLAQVSPELALALLVLCIVAFWRGRPGAAALRALAAVTLLWVLARYLDVTVQAVFGRPLNPYWDGRHAMSVLALAGWSSGAIAAAVLALLLAMAGLYAAILFCWQGVAAGLAEPRSRRVLAAASILLLVLAFAPGATRLEAFQAWRTEALARPVAPAIARQAQVLAAQLWPGATEPLSPSPDFAAHSLAGLRGADVLLVFLESYGACTVDDAAQRQALAPAREQLLQRLQSAGRGVVSTRVRSPTFGGSSWLAHAALLAGVDTRDPGDYERLLSSDRPSLVSMFHRQGWHTVGWMPGLQRAWPEGGFYGFDRIADAQGIGYEGLELGYWQIPDPASMALLHRQELAHRTASQAPRFIVFPTLGSHAPFRPLPPFDGDWARLATSQAYTPEDIATALAQPADWSQARPAYLESIGATLDWLGSYLAGPAPRELVTLVVGDHQPWAAVSGEGASWDVPVHVISSDAALLARFEALGFSRGLLPAADAGVAGKLGPRGASMPMAGLTAVLLAAFDDRPIASLPRP</sequence>
<dbReference type="Gene3D" id="3.40.720.10">
    <property type="entry name" value="Alkaline Phosphatase, subunit A"/>
    <property type="match status" value="1"/>
</dbReference>
<proteinExistence type="predicted"/>
<dbReference type="SUPFAM" id="SSF53649">
    <property type="entry name" value="Alkaline phosphatase-like"/>
    <property type="match status" value="1"/>
</dbReference>
<dbReference type="RefSeq" id="WP_286658386.1">
    <property type="nucleotide sequence ID" value="NZ_JASZYV010000001.1"/>
</dbReference>
<gene>
    <name evidence="2" type="ORF">QTH91_02120</name>
</gene>
<feature type="transmembrane region" description="Helical" evidence="1">
    <location>
        <begin position="116"/>
        <end position="142"/>
    </location>
</feature>
<evidence type="ECO:0008006" key="4">
    <source>
        <dbReference type="Google" id="ProtNLM"/>
    </source>
</evidence>
<dbReference type="InterPro" id="IPR017850">
    <property type="entry name" value="Alkaline_phosphatase_core_sf"/>
</dbReference>
<name>A0ABT7N5Q3_9BURK</name>
<feature type="transmembrane region" description="Helical" evidence="1">
    <location>
        <begin position="36"/>
        <end position="57"/>
    </location>
</feature>
<keyword evidence="1" id="KW-0812">Transmembrane</keyword>
<feature type="transmembrane region" description="Helical" evidence="1">
    <location>
        <begin position="64"/>
        <end position="82"/>
    </location>
</feature>